<accession>A0A7C5Z7M1</accession>
<evidence type="ECO:0000259" key="1">
    <source>
        <dbReference type="Pfam" id="PF00535"/>
    </source>
</evidence>
<comment type="caution">
    <text evidence="2">The sequence shown here is derived from an EMBL/GenBank/DDBJ whole genome shotgun (WGS) entry which is preliminary data.</text>
</comment>
<protein>
    <submittedName>
        <fullName evidence="2">Glycosyltransferase family 2 protein</fullName>
    </submittedName>
</protein>
<reference evidence="2" key="1">
    <citation type="journal article" date="2020" name="mSystems">
        <title>Genome- and Community-Level Interaction Insights into Carbon Utilization and Element Cycling Functions of Hydrothermarchaeota in Hydrothermal Sediment.</title>
        <authorList>
            <person name="Zhou Z."/>
            <person name="Liu Y."/>
            <person name="Xu W."/>
            <person name="Pan J."/>
            <person name="Luo Z.H."/>
            <person name="Li M."/>
        </authorList>
    </citation>
    <scope>NUCLEOTIDE SEQUENCE [LARGE SCALE GENOMIC DNA]</scope>
    <source>
        <strain evidence="2">SpSt-102</strain>
    </source>
</reference>
<name>A0A7C5Z7M1_9FIRM</name>
<gene>
    <name evidence="2" type="ORF">ENL71_09745</name>
</gene>
<sequence length="222" mass="25096">MCKKVVCLIPAYNEEKRIGAVLSVVKKCVLVDEIFVIDDGSEDKTAEIAAKNGVSVLRLEKNRGKSYAIFYGVENTEGDIILMLDADLVNLKVEDVENLIRPLIEDRADMTIGIFSDGRFSTDLAQKISPFLSGQRGIKRWVFEKILESREDIKDLGYAIEIILTEYAKKLNLRVLTVPLPKVSHVMKEEKLGFIKGAQHRMKMYSDIIKGYVNLKKSRDGQ</sequence>
<dbReference type="EMBL" id="DRUZ01000111">
    <property type="protein sequence ID" value="HHS02734.1"/>
    <property type="molecule type" value="Genomic_DNA"/>
</dbReference>
<dbReference type="InterPro" id="IPR029044">
    <property type="entry name" value="Nucleotide-diphossugar_trans"/>
</dbReference>
<dbReference type="InterPro" id="IPR001173">
    <property type="entry name" value="Glyco_trans_2-like"/>
</dbReference>
<dbReference type="SUPFAM" id="SSF53448">
    <property type="entry name" value="Nucleotide-diphospho-sugar transferases"/>
    <property type="match status" value="1"/>
</dbReference>
<organism evidence="2">
    <name type="scientific">Caldicellulosiruptor owensensis</name>
    <dbReference type="NCBI Taxonomy" id="55205"/>
    <lineage>
        <taxon>Bacteria</taxon>
        <taxon>Bacillati</taxon>
        <taxon>Bacillota</taxon>
        <taxon>Bacillota incertae sedis</taxon>
        <taxon>Caldicellulosiruptorales</taxon>
        <taxon>Caldicellulosiruptoraceae</taxon>
        <taxon>Caldicellulosiruptor</taxon>
    </lineage>
</organism>
<dbReference type="PANTHER" id="PTHR48090:SF7">
    <property type="entry name" value="RFBJ PROTEIN"/>
    <property type="match status" value="1"/>
</dbReference>
<dbReference type="PANTHER" id="PTHR48090">
    <property type="entry name" value="UNDECAPRENYL-PHOSPHATE 4-DEOXY-4-FORMAMIDO-L-ARABINOSE TRANSFERASE-RELATED"/>
    <property type="match status" value="1"/>
</dbReference>
<evidence type="ECO:0000313" key="2">
    <source>
        <dbReference type="EMBL" id="HHS02734.1"/>
    </source>
</evidence>
<feature type="domain" description="Glycosyltransferase 2-like" evidence="1">
    <location>
        <begin position="8"/>
        <end position="130"/>
    </location>
</feature>
<dbReference type="CDD" id="cd04179">
    <property type="entry name" value="DPM_DPG-synthase_like"/>
    <property type="match status" value="1"/>
</dbReference>
<dbReference type="AlphaFoldDB" id="A0A7C5Z7M1"/>
<dbReference type="Gene3D" id="3.90.550.10">
    <property type="entry name" value="Spore Coat Polysaccharide Biosynthesis Protein SpsA, Chain A"/>
    <property type="match status" value="1"/>
</dbReference>
<dbReference type="Pfam" id="PF00535">
    <property type="entry name" value="Glycos_transf_2"/>
    <property type="match status" value="1"/>
</dbReference>
<proteinExistence type="predicted"/>
<keyword evidence="2" id="KW-0808">Transferase</keyword>
<dbReference type="InterPro" id="IPR050256">
    <property type="entry name" value="Glycosyltransferase_2"/>
</dbReference>
<dbReference type="GO" id="GO:0016740">
    <property type="term" value="F:transferase activity"/>
    <property type="evidence" value="ECO:0007669"/>
    <property type="project" value="UniProtKB-KW"/>
</dbReference>